<evidence type="ECO:0000313" key="2">
    <source>
        <dbReference type="EMBL" id="KIJ24570.1"/>
    </source>
</evidence>
<sequence>MFKPGSRCNAFLPSPLIVSRLCSKKPPLSSPALSRRFIHDDSGAKVEYTVLSIPSSLSRGSVYRSPSAAAPAPIKPSQPPRKRSKNDEDLDPESLAARRKFRTPVFSAQEKERLILQYIRKGKGDPRVLENMRKNAKLWARGEPKRVKKRGSYSMLDLLDNEEEKTKWVERISKLRDAKDPSKTRTQRELIHLILGGQFRALEPWHTQSLCQQPRYRSSVLSRRVTLRLPGDHPDPVMIDTMHKGKKARWAMGRNIVTMLISIAPGGQLHPFTACQRGSWNMRGTAIFGRALNGRDPRLESIGLLMIGDNPLDGTDCTMWVAASDRLLQIILDTIDSFSNKEVINGVIDLSYKLVMNPATLTRIIELEKRRIALAMLEVNANLKGILVKEGDEPEPEPTEFFYSDEDL</sequence>
<evidence type="ECO:0000313" key="3">
    <source>
        <dbReference type="Proteomes" id="UP000054279"/>
    </source>
</evidence>
<accession>A0A0C9UH87</accession>
<proteinExistence type="predicted"/>
<protein>
    <submittedName>
        <fullName evidence="2">Uncharacterized protein</fullName>
    </submittedName>
</protein>
<dbReference type="Proteomes" id="UP000054279">
    <property type="component" value="Unassembled WGS sequence"/>
</dbReference>
<dbReference type="AlphaFoldDB" id="A0A0C9UH87"/>
<gene>
    <name evidence="2" type="ORF">M422DRAFT_785838</name>
</gene>
<keyword evidence="3" id="KW-1185">Reference proteome</keyword>
<reference evidence="2 3" key="1">
    <citation type="submission" date="2014-06" db="EMBL/GenBank/DDBJ databases">
        <title>Evolutionary Origins and Diversification of the Mycorrhizal Mutualists.</title>
        <authorList>
            <consortium name="DOE Joint Genome Institute"/>
            <consortium name="Mycorrhizal Genomics Consortium"/>
            <person name="Kohler A."/>
            <person name="Kuo A."/>
            <person name="Nagy L.G."/>
            <person name="Floudas D."/>
            <person name="Copeland A."/>
            <person name="Barry K.W."/>
            <person name="Cichocki N."/>
            <person name="Veneault-Fourrey C."/>
            <person name="LaButti K."/>
            <person name="Lindquist E.A."/>
            <person name="Lipzen A."/>
            <person name="Lundell T."/>
            <person name="Morin E."/>
            <person name="Murat C."/>
            <person name="Riley R."/>
            <person name="Ohm R."/>
            <person name="Sun H."/>
            <person name="Tunlid A."/>
            <person name="Henrissat B."/>
            <person name="Grigoriev I.V."/>
            <person name="Hibbett D.S."/>
            <person name="Martin F."/>
        </authorList>
    </citation>
    <scope>NUCLEOTIDE SEQUENCE [LARGE SCALE GENOMIC DNA]</scope>
    <source>
        <strain evidence="2 3">SS14</strain>
    </source>
</reference>
<name>A0A0C9UH87_SPHS4</name>
<dbReference type="HOGENOM" id="CLU_674681_0_0_1"/>
<organism evidence="2 3">
    <name type="scientific">Sphaerobolus stellatus (strain SS14)</name>
    <dbReference type="NCBI Taxonomy" id="990650"/>
    <lineage>
        <taxon>Eukaryota</taxon>
        <taxon>Fungi</taxon>
        <taxon>Dikarya</taxon>
        <taxon>Basidiomycota</taxon>
        <taxon>Agaricomycotina</taxon>
        <taxon>Agaricomycetes</taxon>
        <taxon>Phallomycetidae</taxon>
        <taxon>Geastrales</taxon>
        <taxon>Sphaerobolaceae</taxon>
        <taxon>Sphaerobolus</taxon>
    </lineage>
</organism>
<feature type="region of interest" description="Disordered" evidence="1">
    <location>
        <begin position="58"/>
        <end position="94"/>
    </location>
</feature>
<dbReference type="EMBL" id="KN837476">
    <property type="protein sequence ID" value="KIJ24570.1"/>
    <property type="molecule type" value="Genomic_DNA"/>
</dbReference>
<evidence type="ECO:0000256" key="1">
    <source>
        <dbReference type="SAM" id="MobiDB-lite"/>
    </source>
</evidence>